<reference evidence="4" key="1">
    <citation type="journal article" date="2019" name="Int. J. Syst. Evol. Microbiol.">
        <title>The Global Catalogue of Microorganisms (GCM) 10K type strain sequencing project: providing services to taxonomists for standard genome sequencing and annotation.</title>
        <authorList>
            <consortium name="The Broad Institute Genomics Platform"/>
            <consortium name="The Broad Institute Genome Sequencing Center for Infectious Disease"/>
            <person name="Wu L."/>
            <person name="Ma J."/>
        </authorList>
    </citation>
    <scope>NUCLEOTIDE SEQUENCE [LARGE SCALE GENOMIC DNA]</scope>
    <source>
        <strain evidence="4">NBRC 105830</strain>
    </source>
</reference>
<keyword evidence="4" id="KW-1185">Reference proteome</keyword>
<protein>
    <submittedName>
        <fullName evidence="3">MaoC family dehydratase</fullName>
    </submittedName>
</protein>
<dbReference type="InterPro" id="IPR029069">
    <property type="entry name" value="HotDog_dom_sf"/>
</dbReference>
<feature type="domain" description="MaoC-like" evidence="2">
    <location>
        <begin position="20"/>
        <end position="113"/>
    </location>
</feature>
<evidence type="ECO:0000313" key="4">
    <source>
        <dbReference type="Proteomes" id="UP001157109"/>
    </source>
</evidence>
<dbReference type="InterPro" id="IPR002539">
    <property type="entry name" value="MaoC-like_dom"/>
</dbReference>
<dbReference type="PANTHER" id="PTHR43841:SF3">
    <property type="entry name" value="(3R)-HYDROXYACYL-ACP DEHYDRATASE SUBUNIT HADB"/>
    <property type="match status" value="1"/>
</dbReference>
<evidence type="ECO:0000313" key="3">
    <source>
        <dbReference type="EMBL" id="GMA18283.1"/>
    </source>
</evidence>
<comment type="similarity">
    <text evidence="1">Belongs to the enoyl-CoA hydratase/isomerase family.</text>
</comment>
<accession>A0ABQ6HIC1</accession>
<dbReference type="SUPFAM" id="SSF54637">
    <property type="entry name" value="Thioesterase/thiol ester dehydrase-isomerase"/>
    <property type="match status" value="1"/>
</dbReference>
<dbReference type="Pfam" id="PF01575">
    <property type="entry name" value="MaoC_dehydratas"/>
    <property type="match status" value="1"/>
</dbReference>
<dbReference type="EMBL" id="BSUJ01000001">
    <property type="protein sequence ID" value="GMA18283.1"/>
    <property type="molecule type" value="Genomic_DNA"/>
</dbReference>
<dbReference type="RefSeq" id="WP_241443815.1">
    <property type="nucleotide sequence ID" value="NZ_BSUJ01000001.1"/>
</dbReference>
<proteinExistence type="inferred from homology"/>
<sequence length="142" mass="15291">MSEQTTDLRAVAVGDQLPGRTIHLTREDLVRYAGASLDRNRIHWDEPFAKQVGLPDVIAHGMLTMGSAVQVVVDWVGDAGRVVEYATKFTAPVVVDYDDGADVEVSGTVKKVEGDRATVELTATCRGQKVLGRALATVRLDG</sequence>
<comment type="caution">
    <text evidence="3">The sequence shown here is derived from an EMBL/GenBank/DDBJ whole genome shotgun (WGS) entry which is preliminary data.</text>
</comment>
<evidence type="ECO:0000259" key="2">
    <source>
        <dbReference type="Pfam" id="PF01575"/>
    </source>
</evidence>
<name>A0ABQ6HIC1_9MICO</name>
<organism evidence="3 4">
    <name type="scientific">Arsenicicoccus piscis</name>
    <dbReference type="NCBI Taxonomy" id="673954"/>
    <lineage>
        <taxon>Bacteria</taxon>
        <taxon>Bacillati</taxon>
        <taxon>Actinomycetota</taxon>
        <taxon>Actinomycetes</taxon>
        <taxon>Micrococcales</taxon>
        <taxon>Intrasporangiaceae</taxon>
        <taxon>Arsenicicoccus</taxon>
    </lineage>
</organism>
<dbReference type="Proteomes" id="UP001157109">
    <property type="component" value="Unassembled WGS sequence"/>
</dbReference>
<dbReference type="Gene3D" id="3.10.129.10">
    <property type="entry name" value="Hotdog Thioesterase"/>
    <property type="match status" value="1"/>
</dbReference>
<gene>
    <name evidence="3" type="ORF">GCM10025862_03040</name>
</gene>
<dbReference type="PANTHER" id="PTHR43841">
    <property type="entry name" value="3-HYDROXYACYL-THIOESTER DEHYDRATASE HTDX-RELATED"/>
    <property type="match status" value="1"/>
</dbReference>
<evidence type="ECO:0000256" key="1">
    <source>
        <dbReference type="ARBA" id="ARBA00005254"/>
    </source>
</evidence>